<gene>
    <name evidence="3" type="ORF">DP83_16145</name>
</gene>
<dbReference type="Pfam" id="PF16694">
    <property type="entry name" value="Cytochrome_P460"/>
    <property type="match status" value="1"/>
</dbReference>
<name>A0ABR4RXA0_VIBMT</name>
<dbReference type="Proteomes" id="UP000027331">
    <property type="component" value="Unassembled WGS sequence"/>
</dbReference>
<feature type="chain" id="PRO_5045555783" evidence="1">
    <location>
        <begin position="25"/>
        <end position="183"/>
    </location>
</feature>
<dbReference type="EMBL" id="JJMN01000062">
    <property type="protein sequence ID" value="KDO13915.1"/>
    <property type="molecule type" value="Genomic_DNA"/>
</dbReference>
<dbReference type="InterPro" id="IPR038142">
    <property type="entry name" value="Cytochrome_P460_sp"/>
</dbReference>
<keyword evidence="1" id="KW-0732">Signal</keyword>
<accession>A0ABR4RXA0</accession>
<sequence length="183" mass="20116">MPTHTLKSLLTICFASSLSIGALAEGLPSEFVDKEGNITLPSDFRTSTTHLGSWFVPAGEASGFHGVYANQGTIEYFRKHGKFPDGAVIIKELRASNSGNYTTGSGVSHETGNLKQWFVMVKDSKERFSNNPVWGDGWGWALFKTENPTKNVATNYKTDCMGCHLPAKDKDWIYTEGYPVLGQ</sequence>
<evidence type="ECO:0000256" key="1">
    <source>
        <dbReference type="SAM" id="SignalP"/>
    </source>
</evidence>
<evidence type="ECO:0000313" key="4">
    <source>
        <dbReference type="Proteomes" id="UP000027331"/>
    </source>
</evidence>
<organism evidence="3 4">
    <name type="scientific">Vibrio metoecus</name>
    <dbReference type="NCBI Taxonomy" id="1481663"/>
    <lineage>
        <taxon>Bacteria</taxon>
        <taxon>Pseudomonadati</taxon>
        <taxon>Pseudomonadota</taxon>
        <taxon>Gammaproteobacteria</taxon>
        <taxon>Vibrionales</taxon>
        <taxon>Vibrionaceae</taxon>
        <taxon>Vibrio</taxon>
    </lineage>
</organism>
<proteinExistence type="predicted"/>
<feature type="domain" description="Cytochrome P460" evidence="2">
    <location>
        <begin position="43"/>
        <end position="175"/>
    </location>
</feature>
<keyword evidence="4" id="KW-1185">Reference proteome</keyword>
<feature type="signal peptide" evidence="1">
    <location>
        <begin position="1"/>
        <end position="24"/>
    </location>
</feature>
<dbReference type="GeneID" id="94012851"/>
<evidence type="ECO:0000259" key="2">
    <source>
        <dbReference type="Pfam" id="PF16694"/>
    </source>
</evidence>
<evidence type="ECO:0000313" key="3">
    <source>
        <dbReference type="EMBL" id="KDO13915.1"/>
    </source>
</evidence>
<protein>
    <submittedName>
        <fullName evidence="3">Cytochrome C</fullName>
    </submittedName>
</protein>
<dbReference type="CDD" id="cd20750">
    <property type="entry name" value="cyt_c_I"/>
    <property type="match status" value="1"/>
</dbReference>
<dbReference type="Gene3D" id="3.50.70.20">
    <property type="entry name" value="Cytochrome P460"/>
    <property type="match status" value="1"/>
</dbReference>
<comment type="caution">
    <text evidence="3">The sequence shown here is derived from an EMBL/GenBank/DDBJ whole genome shotgun (WGS) entry which is preliminary data.</text>
</comment>
<dbReference type="InterPro" id="IPR032033">
    <property type="entry name" value="Cytochrome_P460"/>
</dbReference>
<reference evidence="3 4" key="1">
    <citation type="submission" date="2014-04" db="EMBL/GenBank/DDBJ databases">
        <title>Vibrio metecus sp. nov., a close relative of Vibrio cholerae isolated from coastal brackish ponds and clinical specimens.</title>
        <authorList>
            <person name="Kirchberger P.C."/>
            <person name="Turnsek M."/>
            <person name="Hunt D.E."/>
            <person name="Haley B.J."/>
            <person name="Colwell R."/>
            <person name="Polz M.F."/>
            <person name="Tarr C.L."/>
            <person name="Boucher Y."/>
        </authorList>
    </citation>
    <scope>NUCLEOTIDE SEQUENCE [LARGE SCALE GENOMIC DNA]</scope>
    <source>
        <strain evidence="4">PPCK-2014</strain>
    </source>
</reference>
<dbReference type="RefSeq" id="WP_055033388.1">
    <property type="nucleotide sequence ID" value="NZ_CP129421.1"/>
</dbReference>